<dbReference type="GO" id="GO:0016853">
    <property type="term" value="F:isomerase activity"/>
    <property type="evidence" value="ECO:0007669"/>
    <property type="project" value="UniProtKB-KW"/>
</dbReference>
<accession>A0A1I5B3R7</accession>
<dbReference type="Pfam" id="PF10282">
    <property type="entry name" value="Lactonase"/>
    <property type="match status" value="1"/>
</dbReference>
<sequence length="377" mass="39463">MAQREVPNPFFWLGSYTEDAGGSGAGITALRQEDRGTLHPLSSSALDSPSFIATHPTLPVVYAALEHSGTVEALARRGEYGLVPLGKPIEAGEAVCQLTVTPDGSALIASCYGDGRVVVFALAGNGSFAADGIAADASNDPYGNPLAAQAASEEPVDFGDDPFAELALRKAVSDAAVDRQSRAHASLVLPEGRVATTDLGHDTVRIWARTGTRLSRSQEIVLPFGVGPRHLVAHPSGHVHVVTEYSNEVFTLGRGDDGRWRVVASVLATADSIEDGDNASEISLAASREQLHVSIRGSNRVSTLAITGDGSTVRAVADVDSGGNWPRHHVESGELLHVANERSGGVSSFRLDSRGVPSKRIGTVEVGSPTCLVRARL</sequence>
<dbReference type="RefSeq" id="WP_177216784.1">
    <property type="nucleotide sequence ID" value="NZ_FOVM01000004.1"/>
</dbReference>
<dbReference type="GO" id="GO:0017057">
    <property type="term" value="F:6-phosphogluconolactonase activity"/>
    <property type="evidence" value="ECO:0007669"/>
    <property type="project" value="TreeGrafter"/>
</dbReference>
<dbReference type="Gene3D" id="2.130.10.10">
    <property type="entry name" value="YVTN repeat-like/Quinoprotein amine dehydrogenase"/>
    <property type="match status" value="1"/>
</dbReference>
<comment type="similarity">
    <text evidence="1">Belongs to the cycloisomerase 2 family.</text>
</comment>
<dbReference type="InterPro" id="IPR011048">
    <property type="entry name" value="Haem_d1_sf"/>
</dbReference>
<reference evidence="3" key="1">
    <citation type="submission" date="2016-10" db="EMBL/GenBank/DDBJ databases">
        <authorList>
            <person name="Varghese N."/>
            <person name="Submissions S."/>
        </authorList>
    </citation>
    <scope>NUCLEOTIDE SEQUENCE [LARGE SCALE GENOMIC DNA]</scope>
    <source>
        <strain evidence="3">CGMCC 1.11101</strain>
    </source>
</reference>
<evidence type="ECO:0000313" key="2">
    <source>
        <dbReference type="EMBL" id="SFN69368.1"/>
    </source>
</evidence>
<keyword evidence="2" id="KW-0413">Isomerase</keyword>
<dbReference type="SUPFAM" id="SSF51004">
    <property type="entry name" value="C-terminal (heme d1) domain of cytochrome cd1-nitrite reductase"/>
    <property type="match status" value="1"/>
</dbReference>
<evidence type="ECO:0000256" key="1">
    <source>
        <dbReference type="ARBA" id="ARBA00005564"/>
    </source>
</evidence>
<dbReference type="AlphaFoldDB" id="A0A1I5B3R7"/>
<dbReference type="InterPro" id="IPR019405">
    <property type="entry name" value="Lactonase_7-beta_prop"/>
</dbReference>
<dbReference type="InterPro" id="IPR015943">
    <property type="entry name" value="WD40/YVTN_repeat-like_dom_sf"/>
</dbReference>
<dbReference type="Proteomes" id="UP000198867">
    <property type="component" value="Unassembled WGS sequence"/>
</dbReference>
<gene>
    <name evidence="2" type="ORF">SAMN05216219_1712</name>
</gene>
<dbReference type="STRING" id="995034.SAMN05216219_1712"/>
<dbReference type="PANTHER" id="PTHR30344:SF1">
    <property type="entry name" value="6-PHOSPHOGLUCONOLACTONASE"/>
    <property type="match status" value="1"/>
</dbReference>
<name>A0A1I5B3R7_9MICO</name>
<dbReference type="InterPro" id="IPR050282">
    <property type="entry name" value="Cycloisomerase_2"/>
</dbReference>
<dbReference type="PANTHER" id="PTHR30344">
    <property type="entry name" value="6-PHOSPHOGLUCONOLACTONASE-RELATED"/>
    <property type="match status" value="1"/>
</dbReference>
<protein>
    <submittedName>
        <fullName evidence="2">6-phosphogluconolactonase, cycloisomerase 2 family</fullName>
    </submittedName>
</protein>
<proteinExistence type="inferred from homology"/>
<organism evidence="2 3">
    <name type="scientific">Mycetocola miduiensis</name>
    <dbReference type="NCBI Taxonomy" id="995034"/>
    <lineage>
        <taxon>Bacteria</taxon>
        <taxon>Bacillati</taxon>
        <taxon>Actinomycetota</taxon>
        <taxon>Actinomycetes</taxon>
        <taxon>Micrococcales</taxon>
        <taxon>Microbacteriaceae</taxon>
        <taxon>Mycetocola</taxon>
    </lineage>
</organism>
<evidence type="ECO:0000313" key="3">
    <source>
        <dbReference type="Proteomes" id="UP000198867"/>
    </source>
</evidence>
<dbReference type="EMBL" id="FOVM01000004">
    <property type="protein sequence ID" value="SFN69368.1"/>
    <property type="molecule type" value="Genomic_DNA"/>
</dbReference>
<keyword evidence="3" id="KW-1185">Reference proteome</keyword>